<reference evidence="3" key="1">
    <citation type="submission" date="2016-10" db="EMBL/GenBank/DDBJ databases">
        <authorList>
            <person name="Varghese N."/>
            <person name="Submissions S."/>
        </authorList>
    </citation>
    <scope>NUCLEOTIDE SEQUENCE [LARGE SCALE GENOMIC DNA]</scope>
    <source>
        <strain evidence="3">CGMCC 1.11022</strain>
    </source>
</reference>
<gene>
    <name evidence="2" type="ORF">SAMN05428953_12134</name>
</gene>
<evidence type="ECO:0000256" key="1">
    <source>
        <dbReference type="SAM" id="MobiDB-lite"/>
    </source>
</evidence>
<organism evidence="2 3">
    <name type="scientific">Mesorhizobium muleiense</name>
    <dbReference type="NCBI Taxonomy" id="1004279"/>
    <lineage>
        <taxon>Bacteria</taxon>
        <taxon>Pseudomonadati</taxon>
        <taxon>Pseudomonadota</taxon>
        <taxon>Alphaproteobacteria</taxon>
        <taxon>Hyphomicrobiales</taxon>
        <taxon>Phyllobacteriaceae</taxon>
        <taxon>Mesorhizobium</taxon>
    </lineage>
</organism>
<keyword evidence="3" id="KW-1185">Reference proteome</keyword>
<feature type="region of interest" description="Disordered" evidence="1">
    <location>
        <begin position="1"/>
        <end position="20"/>
    </location>
</feature>
<evidence type="ECO:0000313" key="3">
    <source>
        <dbReference type="Proteomes" id="UP000198894"/>
    </source>
</evidence>
<protein>
    <submittedName>
        <fullName evidence="2">Uncharacterized protein</fullName>
    </submittedName>
</protein>
<dbReference type="Proteomes" id="UP000198894">
    <property type="component" value="Unassembled WGS sequence"/>
</dbReference>
<feature type="region of interest" description="Disordered" evidence="1">
    <location>
        <begin position="31"/>
        <end position="51"/>
    </location>
</feature>
<accession>A0A1G9EZZ4</accession>
<sequence>MEAQRAGSLLSPEGSAPQLLRSPEAHFSLWGPLGPRSYDEASMSSELEASN</sequence>
<dbReference type="AlphaFoldDB" id="A0A1G9EZZ4"/>
<evidence type="ECO:0000313" key="2">
    <source>
        <dbReference type="EMBL" id="SDK81638.1"/>
    </source>
</evidence>
<dbReference type="EMBL" id="FNEE01000021">
    <property type="protein sequence ID" value="SDK81638.1"/>
    <property type="molecule type" value="Genomic_DNA"/>
</dbReference>
<feature type="compositionally biased region" description="Polar residues" evidence="1">
    <location>
        <begin position="42"/>
        <end position="51"/>
    </location>
</feature>
<name>A0A1G9EZZ4_9HYPH</name>
<proteinExistence type="predicted"/>